<protein>
    <submittedName>
        <fullName evidence="2">Uncharacterized protein</fullName>
    </submittedName>
</protein>
<gene>
    <name evidence="2" type="ORF">CHYS00102_LOCUS30949</name>
</gene>
<sequence>MKLKRIVIFLAVGKTTTVHGCDPQPPCGIVAKDIQLTEKPGIVHVVLAQHEECSPDPNEINWNNSQELNLTKIEVGVETGIVLKEIDQPWNASSIFPNGLDTLPTVDQSRYSISFEKSSGSVVVTGETFGSRKLIYNLPGFVFPSNKKRPKNVIWFYSDKMERMFFVYKKGGNYGQFSISSCTTKIHSPVESKDLCVNTNTKLNLWSVAMSNPKLFSKTKVYDSLQLVGLPNAHSCGGYSYYKFNERTLFKSVQTLNKVFIPTTVDSRTGFAYSVEGGRDKAILVKAEKIVNKQPAIYRMKSRYRRIRVRIQRSTLKASFNGSN</sequence>
<name>A0A7S1C0F1_9STRA</name>
<keyword evidence="1" id="KW-0732">Signal</keyword>
<accession>A0A7S1C0F1</accession>
<feature type="chain" id="PRO_5031526647" evidence="1">
    <location>
        <begin position="21"/>
        <end position="324"/>
    </location>
</feature>
<evidence type="ECO:0000256" key="1">
    <source>
        <dbReference type="SAM" id="SignalP"/>
    </source>
</evidence>
<proteinExistence type="predicted"/>
<dbReference type="AlphaFoldDB" id="A0A7S1C0F1"/>
<feature type="signal peptide" evidence="1">
    <location>
        <begin position="1"/>
        <end position="20"/>
    </location>
</feature>
<reference evidence="2" key="1">
    <citation type="submission" date="2021-01" db="EMBL/GenBank/DDBJ databases">
        <authorList>
            <person name="Corre E."/>
            <person name="Pelletier E."/>
            <person name="Niang G."/>
            <person name="Scheremetjew M."/>
            <person name="Finn R."/>
            <person name="Kale V."/>
            <person name="Holt S."/>
            <person name="Cochrane G."/>
            <person name="Meng A."/>
            <person name="Brown T."/>
            <person name="Cohen L."/>
        </authorList>
    </citation>
    <scope>NUCLEOTIDE SEQUENCE</scope>
    <source>
        <strain evidence="2">308</strain>
    </source>
</reference>
<dbReference type="EMBL" id="HBFR01042320">
    <property type="protein sequence ID" value="CAD8903729.1"/>
    <property type="molecule type" value="Transcribed_RNA"/>
</dbReference>
<evidence type="ECO:0000313" key="2">
    <source>
        <dbReference type="EMBL" id="CAD8903729.1"/>
    </source>
</evidence>
<organism evidence="2">
    <name type="scientific">Corethron hystrix</name>
    <dbReference type="NCBI Taxonomy" id="216773"/>
    <lineage>
        <taxon>Eukaryota</taxon>
        <taxon>Sar</taxon>
        <taxon>Stramenopiles</taxon>
        <taxon>Ochrophyta</taxon>
        <taxon>Bacillariophyta</taxon>
        <taxon>Coscinodiscophyceae</taxon>
        <taxon>Corethrophycidae</taxon>
        <taxon>Corethrales</taxon>
        <taxon>Corethraceae</taxon>
        <taxon>Corethron</taxon>
    </lineage>
</organism>